<dbReference type="Proteomes" id="UP000240744">
    <property type="component" value="Segment"/>
</dbReference>
<accession>A0A2K9VIG8</accession>
<protein>
    <submittedName>
        <fullName evidence="1">Uncharacterized protein</fullName>
    </submittedName>
</protein>
<sequence>MARIDVTTDEIKALRAAEIKAAAYDALMAELTEVTSHLAAYADSYEESLRNKPEDTWYQGKAQAYRVAYDKVYAVLTASQRGEL</sequence>
<evidence type="ECO:0000313" key="1">
    <source>
        <dbReference type="EMBL" id="AUV62035.1"/>
    </source>
</evidence>
<evidence type="ECO:0000313" key="2">
    <source>
        <dbReference type="Proteomes" id="UP000240744"/>
    </source>
</evidence>
<name>A0A2K9VIG8_9CAUD</name>
<keyword evidence="2" id="KW-1185">Reference proteome</keyword>
<organism evidence="1 2">
    <name type="scientific">Mycobacterium phage SWU2</name>
    <dbReference type="NCBI Taxonomy" id="2077150"/>
    <lineage>
        <taxon>Viruses</taxon>
        <taxon>Duplodnaviria</taxon>
        <taxon>Heunggongvirae</taxon>
        <taxon>Uroviricota</taxon>
        <taxon>Caudoviricetes</taxon>
        <taxon>Timshelvirus</taxon>
        <taxon>Timshelvirus SWU2</taxon>
    </lineage>
</organism>
<dbReference type="EMBL" id="MG793454">
    <property type="protein sequence ID" value="AUV62035.1"/>
    <property type="molecule type" value="Genomic_DNA"/>
</dbReference>
<gene>
    <name evidence="1" type="ORF">JX_gp76</name>
</gene>
<reference evidence="1" key="1">
    <citation type="submission" date="2018-04" db="EMBL/GenBank/DDBJ databases">
        <title>Biology of a Novel Mycobacteriophage, SWU2, Isolated from Chinese Soil.</title>
        <authorList>
            <person name="Li C."/>
            <person name="Gu Y."/>
        </authorList>
    </citation>
    <scope>NUCLEOTIDE SEQUENCE</scope>
</reference>
<proteinExistence type="predicted"/>